<keyword evidence="5" id="KW-0731">Sigma factor</keyword>
<sequence length="314" mass="35829">MPIIAALPSLSSRDGLSRYLTEIRKFPLLEASEEVAYARSWRDHGDRQAAYRLVTSHLRLAAKIAISYRHYGLPIADIVSEANLGLMQAVKRFEPERGFRLATYAMWWIKASVQEYILRSWSLVRMGTTPAQKKLFFKLRQLKTRIAAADEGDLRPEHVNYISKQLRVSPPDVIEMNRRLRGDHSLNVAIGDTEASEEWQDRLIDPTPDPESRLSEIDDYHRRQVALTEALNTLSARQRAIVEARLLADEPKTLDELAREHGVSRERIRQIEGRAVELIRSAVQARIADTQARSTAGLKGKPSLQPKFPRYARS</sequence>
<dbReference type="InterPro" id="IPR013325">
    <property type="entry name" value="RNA_pol_sigma_r2"/>
</dbReference>
<dbReference type="SUPFAM" id="SSF88659">
    <property type="entry name" value="Sigma3 and sigma4 domains of RNA polymerase sigma factors"/>
    <property type="match status" value="1"/>
</dbReference>
<comment type="caution">
    <text evidence="11">The sequence shown here is derived from an EMBL/GenBank/DDBJ whole genome shotgun (WGS) entry which is preliminary data.</text>
</comment>
<organism evidence="11 12">
    <name type="scientific">Bradyrhizobium elkanii</name>
    <dbReference type="NCBI Taxonomy" id="29448"/>
    <lineage>
        <taxon>Bacteria</taxon>
        <taxon>Pseudomonadati</taxon>
        <taxon>Pseudomonadota</taxon>
        <taxon>Alphaproteobacteria</taxon>
        <taxon>Hyphomicrobiales</taxon>
        <taxon>Nitrobacteraceae</taxon>
        <taxon>Bradyrhizobium</taxon>
    </lineage>
</organism>
<keyword evidence="7" id="KW-0804">Transcription</keyword>
<comment type="similarity">
    <text evidence="1">Belongs to the sigma-70 factor family.</text>
</comment>
<dbReference type="InterPro" id="IPR007630">
    <property type="entry name" value="RNA_pol_sigma70_r4"/>
</dbReference>
<dbReference type="EMBL" id="JBGBZA010000002">
    <property type="protein sequence ID" value="MEY9321118.1"/>
    <property type="molecule type" value="Genomic_DNA"/>
</dbReference>
<accession>A0ABV4FCA6</accession>
<dbReference type="NCBIfam" id="TIGR02392">
    <property type="entry name" value="rpoH_proteo"/>
    <property type="match status" value="1"/>
</dbReference>
<evidence type="ECO:0000256" key="8">
    <source>
        <dbReference type="NCBIfam" id="TIGR02392"/>
    </source>
</evidence>
<evidence type="ECO:0000313" key="11">
    <source>
        <dbReference type="EMBL" id="MEY9321118.1"/>
    </source>
</evidence>
<dbReference type="InterPro" id="IPR007627">
    <property type="entry name" value="RNA_pol_sigma70_r2"/>
</dbReference>
<dbReference type="PANTHER" id="PTHR30376">
    <property type="entry name" value="SIGMA FACTOR RPOH HEAT SHOCK RELATED"/>
    <property type="match status" value="1"/>
</dbReference>
<dbReference type="NCBIfam" id="TIGR02937">
    <property type="entry name" value="sigma70-ECF"/>
    <property type="match status" value="1"/>
</dbReference>
<evidence type="ECO:0000256" key="6">
    <source>
        <dbReference type="ARBA" id="ARBA00023125"/>
    </source>
</evidence>
<dbReference type="GeneID" id="92950866"/>
<dbReference type="Pfam" id="PF04545">
    <property type="entry name" value="Sigma70_r4"/>
    <property type="match status" value="1"/>
</dbReference>
<evidence type="ECO:0000256" key="5">
    <source>
        <dbReference type="ARBA" id="ARBA00023082"/>
    </source>
</evidence>
<evidence type="ECO:0000313" key="12">
    <source>
        <dbReference type="Proteomes" id="UP001565471"/>
    </source>
</evidence>
<keyword evidence="3" id="KW-0805">Transcription regulation</keyword>
<dbReference type="NCBIfam" id="NF005143">
    <property type="entry name" value="PRK06596.1"/>
    <property type="match status" value="1"/>
</dbReference>
<reference evidence="11 12" key="1">
    <citation type="submission" date="2024-07" db="EMBL/GenBank/DDBJ databases">
        <title>Genomic Encyclopedia of Type Strains, Phase V (KMG-V): Genome sequencing to study the core and pangenomes of soil and plant-associated prokaryotes.</title>
        <authorList>
            <person name="Whitman W."/>
        </authorList>
    </citation>
    <scope>NUCLEOTIDE SEQUENCE [LARGE SCALE GENOMIC DNA]</scope>
    <source>
        <strain evidence="11 12">USDA 415</strain>
    </source>
</reference>
<dbReference type="Pfam" id="PF04542">
    <property type="entry name" value="Sigma70_r2"/>
    <property type="match status" value="1"/>
</dbReference>
<dbReference type="InterPro" id="IPR014284">
    <property type="entry name" value="RNA_pol_sigma-70_dom"/>
</dbReference>
<evidence type="ECO:0000256" key="4">
    <source>
        <dbReference type="ARBA" id="ARBA00023016"/>
    </source>
</evidence>
<dbReference type="CDD" id="cd06171">
    <property type="entry name" value="Sigma70_r4"/>
    <property type="match status" value="1"/>
</dbReference>
<dbReference type="InterPro" id="IPR009042">
    <property type="entry name" value="RNA_pol_sigma70_r1_2"/>
</dbReference>
<keyword evidence="2" id="KW-0963">Cytoplasm</keyword>
<dbReference type="SUPFAM" id="SSF88946">
    <property type="entry name" value="Sigma2 domain of RNA polymerase sigma factors"/>
    <property type="match status" value="1"/>
</dbReference>
<evidence type="ECO:0000256" key="1">
    <source>
        <dbReference type="ARBA" id="ARBA00007788"/>
    </source>
</evidence>
<feature type="region of interest" description="Disordered" evidence="9">
    <location>
        <begin position="292"/>
        <end position="314"/>
    </location>
</feature>
<dbReference type="InterPro" id="IPR036388">
    <property type="entry name" value="WH-like_DNA-bd_sf"/>
</dbReference>
<feature type="domain" description="RNA polymerase sigma-70" evidence="10">
    <location>
        <begin position="253"/>
        <end position="279"/>
    </location>
</feature>
<proteinExistence type="inferred from homology"/>
<dbReference type="RefSeq" id="WP_018269038.1">
    <property type="nucleotide sequence ID" value="NZ_BJNL01000067.1"/>
</dbReference>
<evidence type="ECO:0000256" key="3">
    <source>
        <dbReference type="ARBA" id="ARBA00023015"/>
    </source>
</evidence>
<dbReference type="InterPro" id="IPR000943">
    <property type="entry name" value="RNA_pol_sigma70"/>
</dbReference>
<evidence type="ECO:0000256" key="7">
    <source>
        <dbReference type="ARBA" id="ARBA00023163"/>
    </source>
</evidence>
<dbReference type="InterPro" id="IPR050813">
    <property type="entry name" value="Sigma-70_Factor"/>
</dbReference>
<dbReference type="Pfam" id="PF00140">
    <property type="entry name" value="Sigma70_r1_2"/>
    <property type="match status" value="1"/>
</dbReference>
<evidence type="ECO:0000256" key="2">
    <source>
        <dbReference type="ARBA" id="ARBA00022490"/>
    </source>
</evidence>
<keyword evidence="4" id="KW-0346">Stress response</keyword>
<dbReference type="InterPro" id="IPR012759">
    <property type="entry name" value="RNA_pol_sigma_RpoH_proteobac"/>
</dbReference>
<dbReference type="Gene3D" id="1.10.10.10">
    <property type="entry name" value="Winged helix-like DNA-binding domain superfamily/Winged helix DNA-binding domain"/>
    <property type="match status" value="1"/>
</dbReference>
<dbReference type="Proteomes" id="UP001565471">
    <property type="component" value="Unassembled WGS sequence"/>
</dbReference>
<name>A0ABV4FCA6_BRAEL</name>
<evidence type="ECO:0000259" key="10">
    <source>
        <dbReference type="PROSITE" id="PS00716"/>
    </source>
</evidence>
<keyword evidence="6" id="KW-0238">DNA-binding</keyword>
<dbReference type="PANTHER" id="PTHR30376:SF3">
    <property type="entry name" value="RNA POLYMERASE SIGMA FACTOR RPOH"/>
    <property type="match status" value="1"/>
</dbReference>
<keyword evidence="12" id="KW-1185">Reference proteome</keyword>
<dbReference type="Gene3D" id="1.20.120.1810">
    <property type="match status" value="1"/>
</dbReference>
<dbReference type="InterPro" id="IPR013324">
    <property type="entry name" value="RNA_pol_sigma_r3/r4-like"/>
</dbReference>
<protein>
    <recommendedName>
        <fullName evidence="8">RNA polymerase sigma factor RpoH</fullName>
    </recommendedName>
</protein>
<evidence type="ECO:0000256" key="9">
    <source>
        <dbReference type="SAM" id="MobiDB-lite"/>
    </source>
</evidence>
<dbReference type="PRINTS" id="PR00046">
    <property type="entry name" value="SIGMA70FCT"/>
</dbReference>
<gene>
    <name evidence="11" type="ORF">ABIF29_007917</name>
</gene>
<dbReference type="PROSITE" id="PS00716">
    <property type="entry name" value="SIGMA70_2"/>
    <property type="match status" value="1"/>
</dbReference>